<accession>A0A7W5CBC3</accession>
<feature type="transmembrane region" description="Helical" evidence="1">
    <location>
        <begin position="160"/>
        <end position="180"/>
    </location>
</feature>
<name>A0A7W5CBC3_9BACL</name>
<dbReference type="Pfam" id="PF07670">
    <property type="entry name" value="Gate"/>
    <property type="match status" value="1"/>
</dbReference>
<feature type="domain" description="Nucleoside transporter/FeoB GTPase Gate" evidence="2">
    <location>
        <begin position="51"/>
        <end position="151"/>
    </location>
</feature>
<evidence type="ECO:0000259" key="2">
    <source>
        <dbReference type="Pfam" id="PF07670"/>
    </source>
</evidence>
<keyword evidence="4" id="KW-1185">Reference proteome</keyword>
<feature type="transmembrane region" description="Helical" evidence="1">
    <location>
        <begin position="47"/>
        <end position="67"/>
    </location>
</feature>
<sequence>MSPLYSVFTSLSAWMIPAIIVFIPLYAALRRKVPVYETFVEGAKDGFGTAINIIPHLVGMMVAISMFRSSGALELMLSAVRPLFDWAGIPSEVLPLGILRPLTGAGSLAFTTDLIQTFGPDSMIGRIASTIQGSTDTTLYVLTVYFGAVGIRKSRYALKVGLFSDLVGFFAAILICLYIFG</sequence>
<dbReference type="EMBL" id="JACHXW010000016">
    <property type="protein sequence ID" value="MBB3154432.1"/>
    <property type="molecule type" value="Genomic_DNA"/>
</dbReference>
<dbReference type="AlphaFoldDB" id="A0A7W5CBC3"/>
<keyword evidence="1" id="KW-0812">Transmembrane</keyword>
<evidence type="ECO:0000256" key="1">
    <source>
        <dbReference type="SAM" id="Phobius"/>
    </source>
</evidence>
<feature type="transmembrane region" description="Helical" evidence="1">
    <location>
        <begin position="7"/>
        <end position="27"/>
    </location>
</feature>
<reference evidence="3 4" key="1">
    <citation type="submission" date="2020-08" db="EMBL/GenBank/DDBJ databases">
        <title>Genomic Encyclopedia of Type Strains, Phase III (KMG-III): the genomes of soil and plant-associated and newly described type strains.</title>
        <authorList>
            <person name="Whitman W."/>
        </authorList>
    </citation>
    <scope>NUCLEOTIDE SEQUENCE [LARGE SCALE GENOMIC DNA]</scope>
    <source>
        <strain evidence="3 4">CECT 8234</strain>
    </source>
</reference>
<evidence type="ECO:0000313" key="4">
    <source>
        <dbReference type="Proteomes" id="UP000518605"/>
    </source>
</evidence>
<dbReference type="PANTHER" id="PTHR35793:SF2">
    <property type="entry name" value="INNER MEMBRANE PROTEIN YJIG"/>
    <property type="match status" value="1"/>
</dbReference>
<dbReference type="Proteomes" id="UP000518605">
    <property type="component" value="Unassembled WGS sequence"/>
</dbReference>
<gene>
    <name evidence="3" type="ORF">FHS16_004514</name>
</gene>
<protein>
    <submittedName>
        <fullName evidence="3">Spore maturation protein B</fullName>
    </submittedName>
</protein>
<dbReference type="PANTHER" id="PTHR35793">
    <property type="entry name" value="INNER MEMBRANE PROTEIN YJIG"/>
    <property type="match status" value="1"/>
</dbReference>
<keyword evidence="1" id="KW-0472">Membrane</keyword>
<dbReference type="InterPro" id="IPR052549">
    <property type="entry name" value="SpmB"/>
</dbReference>
<comment type="caution">
    <text evidence="3">The sequence shown here is derived from an EMBL/GenBank/DDBJ whole genome shotgun (WGS) entry which is preliminary data.</text>
</comment>
<proteinExistence type="predicted"/>
<keyword evidence="1" id="KW-1133">Transmembrane helix</keyword>
<dbReference type="InterPro" id="IPR011642">
    <property type="entry name" value="Gate_dom"/>
</dbReference>
<dbReference type="GO" id="GO:0005886">
    <property type="term" value="C:plasma membrane"/>
    <property type="evidence" value="ECO:0007669"/>
    <property type="project" value="TreeGrafter"/>
</dbReference>
<organism evidence="3 4">
    <name type="scientific">Paenibacillus endophyticus</name>
    <dbReference type="NCBI Taxonomy" id="1294268"/>
    <lineage>
        <taxon>Bacteria</taxon>
        <taxon>Bacillati</taxon>
        <taxon>Bacillota</taxon>
        <taxon>Bacilli</taxon>
        <taxon>Bacillales</taxon>
        <taxon>Paenibacillaceae</taxon>
        <taxon>Paenibacillus</taxon>
    </lineage>
</organism>
<evidence type="ECO:0000313" key="3">
    <source>
        <dbReference type="EMBL" id="MBB3154432.1"/>
    </source>
</evidence>